<evidence type="ECO:0000313" key="2">
    <source>
        <dbReference type="Proteomes" id="UP001059380"/>
    </source>
</evidence>
<protein>
    <submittedName>
        <fullName evidence="1">Uncharacterized protein</fullName>
    </submittedName>
</protein>
<reference evidence="1" key="1">
    <citation type="submission" date="2021-04" db="EMBL/GenBank/DDBJ databases">
        <title>Phylogenetic analysis of Acidobacteriaceae.</title>
        <authorList>
            <person name="Qiu L."/>
            <person name="Zhang Q."/>
        </authorList>
    </citation>
    <scope>NUCLEOTIDE SEQUENCE</scope>
    <source>
        <strain evidence="1">DSM 25168</strain>
    </source>
</reference>
<name>A0A9J7BRP0_9BACT</name>
<dbReference type="RefSeq" id="WP_260794767.1">
    <property type="nucleotide sequence ID" value="NZ_CP093313.1"/>
</dbReference>
<dbReference type="Proteomes" id="UP001059380">
    <property type="component" value="Chromosome"/>
</dbReference>
<sequence>MQTAVEIVQRLDGVQSISLLKRLNQKLFGAVTYTEVQAHLPTGSSELNILQNLDGQTKRESLDSNTSVELARQVLIAFACDKALAPVLVQAWEEIKSDDSLFVETIITLGLIANLTLFMATTQLEFKVGNLAIKKETANEGLVTAVLNPLKVLVSKVKLAS</sequence>
<accession>A0A9J7BRP0</accession>
<proteinExistence type="predicted"/>
<keyword evidence="2" id="KW-1185">Reference proteome</keyword>
<gene>
    <name evidence="1" type="ORF">MOP44_04735</name>
</gene>
<dbReference type="EMBL" id="CP093313">
    <property type="protein sequence ID" value="UWZ85249.1"/>
    <property type="molecule type" value="Genomic_DNA"/>
</dbReference>
<dbReference type="AlphaFoldDB" id="A0A9J7BRP0"/>
<dbReference type="KEGG" id="orp:MOP44_04735"/>
<evidence type="ECO:0000313" key="1">
    <source>
        <dbReference type="EMBL" id="UWZ85249.1"/>
    </source>
</evidence>
<organism evidence="1 2">
    <name type="scientific">Occallatibacter riparius</name>
    <dbReference type="NCBI Taxonomy" id="1002689"/>
    <lineage>
        <taxon>Bacteria</taxon>
        <taxon>Pseudomonadati</taxon>
        <taxon>Acidobacteriota</taxon>
        <taxon>Terriglobia</taxon>
        <taxon>Terriglobales</taxon>
        <taxon>Acidobacteriaceae</taxon>
        <taxon>Occallatibacter</taxon>
    </lineage>
</organism>